<feature type="chain" id="PRO_5025608155" evidence="1">
    <location>
        <begin position="22"/>
        <end position="435"/>
    </location>
</feature>
<accession>A0A6A6RC35</accession>
<dbReference type="AlphaFoldDB" id="A0A6A6RC35"/>
<keyword evidence="1" id="KW-0732">Signal</keyword>
<dbReference type="PANTHER" id="PTHR10900">
    <property type="entry name" value="PERIOSTIN-RELATED"/>
    <property type="match status" value="1"/>
</dbReference>
<dbReference type="GO" id="GO:0000329">
    <property type="term" value="C:fungal-type vacuole membrane"/>
    <property type="evidence" value="ECO:0007669"/>
    <property type="project" value="TreeGrafter"/>
</dbReference>
<name>A0A6A6RC35_9PEZI</name>
<sequence>MLSSRFLTFSASLLFASCTLAADLPSFSDILDKTANLSTFKNVLENSYPDLLARLEKQPSSSPITVLAPNNDAFAKTIYYPVVGPAFDHNDVVAIQNILNYHIVPGSIGSDDLKPTFQYFPTWLNNATMSNVTAGQRIGGVMQNTKEMIWVSGQSSRSPAVETDIKFAGGIIHIISSLVTPPTHFPDTAELFSTAAEPFQLTSFLGAAYYSPNKSVTAVAALLNSTSDLTIFAPNNAALNTINNAISNIAKDPTALSTLLKYHIVSSPLGPWYSTNFTDGNSTTLTTLAGESLTISFSSNSLFVNSARILTQDLLIANGVMHVIDAVLDPQEADNKPQPTRATALPLYSADGKPSVSAAPFTTWMPWVIVTEVPQAAASSVAGYGFGTQAATTGYGGVSATSTNSKGGAGGRGGGSGSGEAMIIGMAMWVARMLL</sequence>
<dbReference type="PROSITE" id="PS51257">
    <property type="entry name" value="PROKAR_LIPOPROTEIN"/>
    <property type="match status" value="1"/>
</dbReference>
<dbReference type="SUPFAM" id="SSF82153">
    <property type="entry name" value="FAS1 domain"/>
    <property type="match status" value="2"/>
</dbReference>
<dbReference type="Pfam" id="PF02469">
    <property type="entry name" value="Fasciclin"/>
    <property type="match status" value="2"/>
</dbReference>
<dbReference type="PANTHER" id="PTHR10900:SF77">
    <property type="entry name" value="FI19380P1"/>
    <property type="match status" value="1"/>
</dbReference>
<evidence type="ECO:0000313" key="4">
    <source>
        <dbReference type="Proteomes" id="UP000799750"/>
    </source>
</evidence>
<organism evidence="3 4">
    <name type="scientific">Lophium mytilinum</name>
    <dbReference type="NCBI Taxonomy" id="390894"/>
    <lineage>
        <taxon>Eukaryota</taxon>
        <taxon>Fungi</taxon>
        <taxon>Dikarya</taxon>
        <taxon>Ascomycota</taxon>
        <taxon>Pezizomycotina</taxon>
        <taxon>Dothideomycetes</taxon>
        <taxon>Pleosporomycetidae</taxon>
        <taxon>Mytilinidiales</taxon>
        <taxon>Mytilinidiaceae</taxon>
        <taxon>Lophium</taxon>
    </lineage>
</organism>
<keyword evidence="4" id="KW-1185">Reference proteome</keyword>
<reference evidence="3" key="1">
    <citation type="journal article" date="2020" name="Stud. Mycol.">
        <title>101 Dothideomycetes genomes: a test case for predicting lifestyles and emergence of pathogens.</title>
        <authorList>
            <person name="Haridas S."/>
            <person name="Albert R."/>
            <person name="Binder M."/>
            <person name="Bloem J."/>
            <person name="Labutti K."/>
            <person name="Salamov A."/>
            <person name="Andreopoulos B."/>
            <person name="Baker S."/>
            <person name="Barry K."/>
            <person name="Bills G."/>
            <person name="Bluhm B."/>
            <person name="Cannon C."/>
            <person name="Castanera R."/>
            <person name="Culley D."/>
            <person name="Daum C."/>
            <person name="Ezra D."/>
            <person name="Gonzalez J."/>
            <person name="Henrissat B."/>
            <person name="Kuo A."/>
            <person name="Liang C."/>
            <person name="Lipzen A."/>
            <person name="Lutzoni F."/>
            <person name="Magnuson J."/>
            <person name="Mondo S."/>
            <person name="Nolan M."/>
            <person name="Ohm R."/>
            <person name="Pangilinan J."/>
            <person name="Park H.-J."/>
            <person name="Ramirez L."/>
            <person name="Alfaro M."/>
            <person name="Sun H."/>
            <person name="Tritt A."/>
            <person name="Yoshinaga Y."/>
            <person name="Zwiers L.-H."/>
            <person name="Turgeon B."/>
            <person name="Goodwin S."/>
            <person name="Spatafora J."/>
            <person name="Crous P."/>
            <person name="Grigoriev I."/>
        </authorList>
    </citation>
    <scope>NUCLEOTIDE SEQUENCE</scope>
    <source>
        <strain evidence="3">CBS 269.34</strain>
    </source>
</reference>
<dbReference type="PROSITE" id="PS50213">
    <property type="entry name" value="FAS1"/>
    <property type="match status" value="2"/>
</dbReference>
<dbReference type="SMART" id="SM00554">
    <property type="entry name" value="FAS1"/>
    <property type="match status" value="2"/>
</dbReference>
<feature type="domain" description="FAS1" evidence="2">
    <location>
        <begin position="188"/>
        <end position="328"/>
    </location>
</feature>
<gene>
    <name evidence="3" type="ORF">BU16DRAFT_522055</name>
</gene>
<protein>
    <submittedName>
        <fullName evidence="3">Fasciclin-domain-containing protein</fullName>
    </submittedName>
</protein>
<dbReference type="EMBL" id="MU004182">
    <property type="protein sequence ID" value="KAF2500997.1"/>
    <property type="molecule type" value="Genomic_DNA"/>
</dbReference>
<dbReference type="InterPro" id="IPR050904">
    <property type="entry name" value="Adhesion/Biosynth-related"/>
</dbReference>
<feature type="domain" description="FAS1" evidence="2">
    <location>
        <begin position="24"/>
        <end position="179"/>
    </location>
</feature>
<dbReference type="Proteomes" id="UP000799750">
    <property type="component" value="Unassembled WGS sequence"/>
</dbReference>
<dbReference type="InterPro" id="IPR036378">
    <property type="entry name" value="FAS1_dom_sf"/>
</dbReference>
<dbReference type="GO" id="GO:0016236">
    <property type="term" value="P:macroautophagy"/>
    <property type="evidence" value="ECO:0007669"/>
    <property type="project" value="TreeGrafter"/>
</dbReference>
<feature type="signal peptide" evidence="1">
    <location>
        <begin position="1"/>
        <end position="21"/>
    </location>
</feature>
<dbReference type="Gene3D" id="2.30.180.10">
    <property type="entry name" value="FAS1 domain"/>
    <property type="match status" value="2"/>
</dbReference>
<dbReference type="OrthoDB" id="286301at2759"/>
<proteinExistence type="predicted"/>
<evidence type="ECO:0000256" key="1">
    <source>
        <dbReference type="SAM" id="SignalP"/>
    </source>
</evidence>
<evidence type="ECO:0000313" key="3">
    <source>
        <dbReference type="EMBL" id="KAF2500997.1"/>
    </source>
</evidence>
<dbReference type="InterPro" id="IPR000782">
    <property type="entry name" value="FAS1_domain"/>
</dbReference>
<evidence type="ECO:0000259" key="2">
    <source>
        <dbReference type="PROSITE" id="PS50213"/>
    </source>
</evidence>